<gene>
    <name evidence="7" type="ORF">ECRASSUSDP1_LOCUS1640</name>
</gene>
<organism evidence="7 8">
    <name type="scientific">Euplotes crassus</name>
    <dbReference type="NCBI Taxonomy" id="5936"/>
    <lineage>
        <taxon>Eukaryota</taxon>
        <taxon>Sar</taxon>
        <taxon>Alveolata</taxon>
        <taxon>Ciliophora</taxon>
        <taxon>Intramacronucleata</taxon>
        <taxon>Spirotrichea</taxon>
        <taxon>Hypotrichia</taxon>
        <taxon>Euplotida</taxon>
        <taxon>Euplotidae</taxon>
        <taxon>Moneuplotes</taxon>
    </lineage>
</organism>
<accession>A0AAD1U512</accession>
<dbReference type="PANTHER" id="PTHR47968">
    <property type="entry name" value="CENTROMERE PROTEIN E"/>
    <property type="match status" value="1"/>
</dbReference>
<comment type="caution">
    <text evidence="4">Lacks conserved residue(s) required for the propagation of feature annotation.</text>
</comment>
<dbReference type="Proteomes" id="UP001295684">
    <property type="component" value="Unassembled WGS sequence"/>
</dbReference>
<dbReference type="AlphaFoldDB" id="A0AAD1U512"/>
<evidence type="ECO:0000256" key="5">
    <source>
        <dbReference type="SAM" id="MobiDB-lite"/>
    </source>
</evidence>
<dbReference type="InterPro" id="IPR001752">
    <property type="entry name" value="Kinesin_motor_dom"/>
</dbReference>
<feature type="domain" description="Kinesin motor" evidence="6">
    <location>
        <begin position="1"/>
        <end position="66"/>
    </location>
</feature>
<dbReference type="InterPro" id="IPR027640">
    <property type="entry name" value="Kinesin-like_fam"/>
</dbReference>
<dbReference type="GO" id="GO:0005874">
    <property type="term" value="C:microtubule"/>
    <property type="evidence" value="ECO:0007669"/>
    <property type="project" value="UniProtKB-KW"/>
</dbReference>
<dbReference type="GO" id="GO:0003777">
    <property type="term" value="F:microtubule motor activity"/>
    <property type="evidence" value="ECO:0007669"/>
    <property type="project" value="InterPro"/>
</dbReference>
<dbReference type="InterPro" id="IPR027417">
    <property type="entry name" value="P-loop_NTPase"/>
</dbReference>
<evidence type="ECO:0000313" key="8">
    <source>
        <dbReference type="Proteomes" id="UP001295684"/>
    </source>
</evidence>
<protein>
    <recommendedName>
        <fullName evidence="6">Kinesin motor domain-containing protein</fullName>
    </recommendedName>
</protein>
<dbReference type="GO" id="GO:0008017">
    <property type="term" value="F:microtubule binding"/>
    <property type="evidence" value="ECO:0007669"/>
    <property type="project" value="InterPro"/>
</dbReference>
<dbReference type="PROSITE" id="PS50067">
    <property type="entry name" value="KINESIN_MOTOR_2"/>
    <property type="match status" value="1"/>
</dbReference>
<evidence type="ECO:0000256" key="1">
    <source>
        <dbReference type="ARBA" id="ARBA00022701"/>
    </source>
</evidence>
<dbReference type="GO" id="GO:0005524">
    <property type="term" value="F:ATP binding"/>
    <property type="evidence" value="ECO:0007669"/>
    <property type="project" value="InterPro"/>
</dbReference>
<proteinExistence type="inferred from homology"/>
<sequence>MEQVVVSVCGKHRDHVHYCQSKLTNLLKDMIGGKCKTLMIANIWPELSNLEETISTFKFATRMIKVHNKAIINVNQDPEVLLRKYERDNGFQKCVKSDLYSFTSWKAFRPFKEIPSRKHCCNRCFSIYLLLQGFDASDEACLQEARVSSSRHGDKSRDSFDGGDDDTMAPAELKRRKTLIEEEGVGEEKKILQNSECWMMDDGENSLKDKEESKKITRKKNLRLGFLQGKDPKERDLNLRKMPLKNIEKMKESNRRRYQIKDQSLKRRKKKYKNSKKTCWEEDVIDEEEYNILMQLNEHKKLYRENFDKYKSLKGYTFFIQNNIG</sequence>
<reference evidence="7" key="1">
    <citation type="submission" date="2023-07" db="EMBL/GenBank/DDBJ databases">
        <authorList>
            <consortium name="AG Swart"/>
            <person name="Singh M."/>
            <person name="Singh A."/>
            <person name="Seah K."/>
            <person name="Emmerich C."/>
        </authorList>
    </citation>
    <scope>NUCLEOTIDE SEQUENCE</scope>
    <source>
        <strain evidence="7">DP1</strain>
    </source>
</reference>
<evidence type="ECO:0000259" key="6">
    <source>
        <dbReference type="PROSITE" id="PS50067"/>
    </source>
</evidence>
<feature type="region of interest" description="Disordered" evidence="5">
    <location>
        <begin position="146"/>
        <end position="168"/>
    </location>
</feature>
<keyword evidence="8" id="KW-1185">Reference proteome</keyword>
<dbReference type="SUPFAM" id="SSF52540">
    <property type="entry name" value="P-loop containing nucleoside triphosphate hydrolases"/>
    <property type="match status" value="1"/>
</dbReference>
<dbReference type="PANTHER" id="PTHR47968:SF36">
    <property type="entry name" value="KINESIN HEAVY CHAIN ISOFORM X1"/>
    <property type="match status" value="1"/>
</dbReference>
<evidence type="ECO:0000256" key="4">
    <source>
        <dbReference type="PROSITE-ProRule" id="PRU00283"/>
    </source>
</evidence>
<keyword evidence="2" id="KW-0175">Coiled coil</keyword>
<keyword evidence="1" id="KW-0493">Microtubule</keyword>
<name>A0AAD1U512_EUPCR</name>
<comment type="caution">
    <text evidence="7">The sequence shown here is derived from an EMBL/GenBank/DDBJ whole genome shotgun (WGS) entry which is preliminary data.</text>
</comment>
<evidence type="ECO:0000256" key="3">
    <source>
        <dbReference type="ARBA" id="ARBA00023175"/>
    </source>
</evidence>
<feature type="compositionally biased region" description="Basic and acidic residues" evidence="5">
    <location>
        <begin position="151"/>
        <end position="160"/>
    </location>
</feature>
<keyword evidence="3" id="KW-0505">Motor protein</keyword>
<dbReference type="Pfam" id="PF00225">
    <property type="entry name" value="Kinesin"/>
    <property type="match status" value="1"/>
</dbReference>
<comment type="similarity">
    <text evidence="4">Belongs to the TRAFAC class myosin-kinesin ATPase superfamily. Kinesin family.</text>
</comment>
<evidence type="ECO:0000313" key="7">
    <source>
        <dbReference type="EMBL" id="CAI2360339.1"/>
    </source>
</evidence>
<dbReference type="GO" id="GO:0007018">
    <property type="term" value="P:microtubule-based movement"/>
    <property type="evidence" value="ECO:0007669"/>
    <property type="project" value="InterPro"/>
</dbReference>
<dbReference type="Gene3D" id="3.40.850.10">
    <property type="entry name" value="Kinesin motor domain"/>
    <property type="match status" value="1"/>
</dbReference>
<evidence type="ECO:0000256" key="2">
    <source>
        <dbReference type="ARBA" id="ARBA00023054"/>
    </source>
</evidence>
<dbReference type="EMBL" id="CAMPGE010001547">
    <property type="protein sequence ID" value="CAI2360339.1"/>
    <property type="molecule type" value="Genomic_DNA"/>
</dbReference>
<dbReference type="InterPro" id="IPR036961">
    <property type="entry name" value="Kinesin_motor_dom_sf"/>
</dbReference>